<evidence type="ECO:0000256" key="3">
    <source>
        <dbReference type="ARBA" id="ARBA00022729"/>
    </source>
</evidence>
<dbReference type="Proteomes" id="UP000886890">
    <property type="component" value="Unassembled WGS sequence"/>
</dbReference>
<gene>
    <name evidence="6" type="ORF">H9734_02950</name>
</gene>
<protein>
    <submittedName>
        <fullName evidence="6">ABC transporter substrate-binding protein</fullName>
    </submittedName>
</protein>
<comment type="subcellular location">
    <subcellularLocation>
        <location evidence="1">Cell envelope</location>
    </subcellularLocation>
</comment>
<evidence type="ECO:0000256" key="2">
    <source>
        <dbReference type="ARBA" id="ARBA00007639"/>
    </source>
</evidence>
<evidence type="ECO:0000256" key="1">
    <source>
        <dbReference type="ARBA" id="ARBA00004196"/>
    </source>
</evidence>
<reference evidence="6" key="1">
    <citation type="journal article" date="2021" name="PeerJ">
        <title>Extensive microbial diversity within the chicken gut microbiome revealed by metagenomics and culture.</title>
        <authorList>
            <person name="Gilroy R."/>
            <person name="Ravi A."/>
            <person name="Getino M."/>
            <person name="Pursley I."/>
            <person name="Horton D.L."/>
            <person name="Alikhan N.F."/>
            <person name="Baker D."/>
            <person name="Gharbi K."/>
            <person name="Hall N."/>
            <person name="Watson M."/>
            <person name="Adriaenssens E.M."/>
            <person name="Foster-Nyarko E."/>
            <person name="Jarju S."/>
            <person name="Secka A."/>
            <person name="Antonio M."/>
            <person name="Oren A."/>
            <person name="Chaudhuri R.R."/>
            <person name="La Ragione R."/>
            <person name="Hildebrand F."/>
            <person name="Pallen M.J."/>
        </authorList>
    </citation>
    <scope>NUCLEOTIDE SEQUENCE</scope>
    <source>
        <strain evidence="6">CHK183-1962</strain>
    </source>
</reference>
<proteinExistence type="inferred from homology"/>
<dbReference type="Gene3D" id="3.40.50.2300">
    <property type="match status" value="2"/>
</dbReference>
<keyword evidence="3" id="KW-0732">Signal</keyword>
<dbReference type="EMBL" id="DXEK01000048">
    <property type="protein sequence ID" value="HIX76543.1"/>
    <property type="molecule type" value="Genomic_DNA"/>
</dbReference>
<dbReference type="PANTHER" id="PTHR46847">
    <property type="entry name" value="D-ALLOSE-BINDING PERIPLASMIC PROTEIN-RELATED"/>
    <property type="match status" value="1"/>
</dbReference>
<evidence type="ECO:0000256" key="4">
    <source>
        <dbReference type="SAM" id="MobiDB-lite"/>
    </source>
</evidence>
<reference evidence="6" key="2">
    <citation type="submission" date="2021-04" db="EMBL/GenBank/DDBJ databases">
        <authorList>
            <person name="Gilroy R."/>
        </authorList>
    </citation>
    <scope>NUCLEOTIDE SEQUENCE</scope>
    <source>
        <strain evidence="6">CHK183-1962</strain>
    </source>
</reference>
<dbReference type="GO" id="GO:0030246">
    <property type="term" value="F:carbohydrate binding"/>
    <property type="evidence" value="ECO:0007669"/>
    <property type="project" value="UniProtKB-ARBA"/>
</dbReference>
<feature type="region of interest" description="Disordered" evidence="4">
    <location>
        <begin position="1"/>
        <end position="33"/>
    </location>
</feature>
<sequence length="345" mass="36975">MSTSSGSEEEATPEPTATEGAEEESIAVSIPQKDGMQADYMSVDGISLEAGSCLAVVAKDLSTGYWKAVKTGAQQAIDELNAALNYSGDDKITMTFEGSSDPTDAEDQSNTIDMVISENPAALCLGIIDMQTCKTQLEMAAENGIPVIIVDSGVDSDLYDAFCGIDNRAAGAEAARKLCEAIGDSGEIAIVSHQSSTQTSIERTEGFSEEIAQNHPNVTIVQTCYSDVEEDLETSMDNLFQQYPQLQGIFCTNQVVSDMALGVLEKQENPVKMVGFDYSEAQQEAIESGLEYGTISQNPYSLGYAMIVAAARAAGEMPVDSFIDAGYQWMDQSNIAAEGMELYRY</sequence>
<dbReference type="GO" id="GO:0030313">
    <property type="term" value="C:cell envelope"/>
    <property type="evidence" value="ECO:0007669"/>
    <property type="project" value="UniProtKB-SubCell"/>
</dbReference>
<comment type="similarity">
    <text evidence="2">Belongs to the bacterial solute-binding protein 2 family.</text>
</comment>
<evidence type="ECO:0000259" key="5">
    <source>
        <dbReference type="Pfam" id="PF13407"/>
    </source>
</evidence>
<comment type="caution">
    <text evidence="6">The sequence shown here is derived from an EMBL/GenBank/DDBJ whole genome shotgun (WGS) entry which is preliminary data.</text>
</comment>
<evidence type="ECO:0000313" key="6">
    <source>
        <dbReference type="EMBL" id="HIX76543.1"/>
    </source>
</evidence>
<dbReference type="SUPFAM" id="SSF53822">
    <property type="entry name" value="Periplasmic binding protein-like I"/>
    <property type="match status" value="1"/>
</dbReference>
<evidence type="ECO:0000313" key="7">
    <source>
        <dbReference type="Proteomes" id="UP000886890"/>
    </source>
</evidence>
<dbReference type="Pfam" id="PF13407">
    <property type="entry name" value="Peripla_BP_4"/>
    <property type="match status" value="1"/>
</dbReference>
<dbReference type="AlphaFoldDB" id="A0A9D2BHS4"/>
<organism evidence="6 7">
    <name type="scientific">Candidatus Fusicatenibacter merdavium</name>
    <dbReference type="NCBI Taxonomy" id="2838600"/>
    <lineage>
        <taxon>Bacteria</taxon>
        <taxon>Bacillati</taxon>
        <taxon>Bacillota</taxon>
        <taxon>Clostridia</taxon>
        <taxon>Lachnospirales</taxon>
        <taxon>Lachnospiraceae</taxon>
        <taxon>Fusicatenibacter</taxon>
    </lineage>
</organism>
<accession>A0A9D2BHS4</accession>
<name>A0A9D2BHS4_9FIRM</name>
<dbReference type="InterPro" id="IPR028082">
    <property type="entry name" value="Peripla_BP_I"/>
</dbReference>
<dbReference type="PANTHER" id="PTHR46847:SF1">
    <property type="entry name" value="D-ALLOSE-BINDING PERIPLASMIC PROTEIN-RELATED"/>
    <property type="match status" value="1"/>
</dbReference>
<feature type="domain" description="Periplasmic binding protein" evidence="5">
    <location>
        <begin position="55"/>
        <end position="314"/>
    </location>
</feature>
<dbReference type="CDD" id="cd20005">
    <property type="entry name" value="PBP1_ABC_sugar_binding-like"/>
    <property type="match status" value="1"/>
</dbReference>
<dbReference type="InterPro" id="IPR025997">
    <property type="entry name" value="SBP_2_dom"/>
</dbReference>